<dbReference type="Proteomes" id="UP000233256">
    <property type="component" value="Unassembled WGS sequence"/>
</dbReference>
<evidence type="ECO:0000313" key="2">
    <source>
        <dbReference type="EMBL" id="PKK89549.1"/>
    </source>
</evidence>
<proteinExistence type="predicted"/>
<accession>A0A2N1PMI6</accession>
<protein>
    <submittedName>
        <fullName evidence="2">Uncharacterized protein</fullName>
    </submittedName>
</protein>
<name>A0A2N1PMI6_9BACT</name>
<evidence type="ECO:0000313" key="3">
    <source>
        <dbReference type="Proteomes" id="UP000233256"/>
    </source>
</evidence>
<organism evidence="2 3">
    <name type="scientific">Candidatus Wallbacteria bacterium HGW-Wallbacteria-1</name>
    <dbReference type="NCBI Taxonomy" id="2013854"/>
    <lineage>
        <taxon>Bacteria</taxon>
        <taxon>Candidatus Walliibacteriota</taxon>
    </lineage>
</organism>
<dbReference type="AlphaFoldDB" id="A0A2N1PMI6"/>
<reference evidence="2 3" key="1">
    <citation type="journal article" date="2017" name="ISME J.">
        <title>Potential for microbial H2 and metal transformations associated with novel bacteria and archaea in deep terrestrial subsurface sediments.</title>
        <authorList>
            <person name="Hernsdorf A.W."/>
            <person name="Amano Y."/>
            <person name="Miyakawa K."/>
            <person name="Ise K."/>
            <person name="Suzuki Y."/>
            <person name="Anantharaman K."/>
            <person name="Probst A."/>
            <person name="Burstein D."/>
            <person name="Thomas B.C."/>
            <person name="Banfield J.F."/>
        </authorList>
    </citation>
    <scope>NUCLEOTIDE SEQUENCE [LARGE SCALE GENOMIC DNA]</scope>
    <source>
        <strain evidence="2">HGW-Wallbacteria-1</strain>
    </source>
</reference>
<gene>
    <name evidence="2" type="ORF">CVV64_14175</name>
</gene>
<feature type="compositionally biased region" description="Polar residues" evidence="1">
    <location>
        <begin position="446"/>
        <end position="456"/>
    </location>
</feature>
<comment type="caution">
    <text evidence="2">The sequence shown here is derived from an EMBL/GenBank/DDBJ whole genome shotgun (WGS) entry which is preliminary data.</text>
</comment>
<feature type="region of interest" description="Disordered" evidence="1">
    <location>
        <begin position="179"/>
        <end position="215"/>
    </location>
</feature>
<feature type="region of interest" description="Disordered" evidence="1">
    <location>
        <begin position="446"/>
        <end position="469"/>
    </location>
</feature>
<feature type="compositionally biased region" description="Polar residues" evidence="1">
    <location>
        <begin position="205"/>
        <end position="215"/>
    </location>
</feature>
<sequence>MKTQDRKRIFIIHGKGVVEGIGMEGGGDLDTVGSNAFYGSWIRGEFAQAGKEPVYGADYEYDFVNYSEGLSHLVRHSGCDIYLPDFPIDALAPRMTFTTVTTTTTAKLRNSIAIMAQDARSRALNNASSMSQEAKELYNDISKKLQTLRKSEDLEVLSATLSLTSSVFDALLGSESNSVAKSGATSVPKSDSVSRADSETDSNSEAETGAGTDSESAMSLLKGAGFSAQMDNMAYVLDRIEDFLDTESSFKSDSPGLEQDLKALRRALFMTRNATNLHTLVLEAMTLPALLDSLEPHLSLGEQRLSQLRTDTREALAVSWKTLGVNRAEANADDLKKGGNKYQLIVHLCEDSSGKPVHSIPLTFKTDLPKGWKARMITTENGKTNQSAEVSGKSELEGLTDMDGVAILELIPPSATEMPTPDTAIAWGTYDGINWLTWPLGTAIPDNSSSDASSEMGNAGNEAAADDGERKLTEELAGPEVSADESQETPATDRVTANAVKIIERDIRFLAENDVRIVRVDDHHPWTPAIHELLQSLEGEGLIGTMRIHAYERGREMEKDQSLCGADLIYQAMIKGKPWDNDGLVELQRLAHVQDLHLMEDKLAIDLSKLIGSGFSKVEMAKRLAQVKDHDEMVNIMERAGWAERVAGYEGGLAIVLPRLFRSMARVTLRDNEGNLTKIIMILAPFTDRKIGEAKINVASAINFLKDKVEMDFLFYCYGSTMMTTRKTGEDHSPIDLSLLSQHAGTKSDGGHAEAATCKPGSNPTFPGHLFAKLNDTNFLEYANYIGTLTAQRFELSLHKVEDVIPPFHEDQMEQVCDLVWQNLFIIRGKNGSDDVNIGVLPAPRVSKKDGQIQPTVNAVVKTLAKNGTTKNQDELPDLDYLMYCRSGSISLRPLSKKVNAAGQGVDFTLFSSHIGDNTARVSPFSACFMPRQGPLADPAFNFHSAESFPGYLRHLADALDQSGALKVRRVEPVRIPHNILNTTSVVNGLERCAKKAALLHVMAKPKGLSWKKELRGLAGLASKIGTFLPSSLSERWDSWLYTLDPSKRATILVVPFSPRGGNGFEATAPLIASGLVEEFNFQGVILVPNVDLMAMVRTDNSEGVLNHATACDLIDGVAADHRDWGTAICYPSRSKVLPQNLRQINDANFHLCLDWIARVLEASGQVSVISISRARTS</sequence>
<feature type="compositionally biased region" description="Polar residues" evidence="1">
    <location>
        <begin position="179"/>
        <end position="191"/>
    </location>
</feature>
<evidence type="ECO:0000256" key="1">
    <source>
        <dbReference type="SAM" id="MobiDB-lite"/>
    </source>
</evidence>
<dbReference type="EMBL" id="PGXC01000016">
    <property type="protein sequence ID" value="PKK89549.1"/>
    <property type="molecule type" value="Genomic_DNA"/>
</dbReference>